<dbReference type="Gene3D" id="1.10.1670.10">
    <property type="entry name" value="Helix-hairpin-Helix base-excision DNA repair enzymes (C-terminal)"/>
    <property type="match status" value="1"/>
</dbReference>
<dbReference type="Proteomes" id="UP000824035">
    <property type="component" value="Unassembled WGS sequence"/>
</dbReference>
<sequence>MDLDATLGCGQTFLWRPLESGGWSGVAAGRAVTARMEGAALILDGAKEEDRAFWENYFALDMDYPALLERFCTGSKRLAACVEHSPGIRVLRQPFFETLCCFIISQNNNIPRIAAITGRLCEGLGRELPGGRFFFPAPEALAAREPEDLAFLRAGWRAEYLIDAARKVASGQVSEAELAALPDAEARELLMTVKGVGPKVADCVLLYSLSRWSVVPMDVWMKRAMARLFPRGAPVCCRPYQGIAQQFIFDYARASLPRGKADKKTAKPRRGD</sequence>
<dbReference type="AlphaFoldDB" id="A0A9D2E636"/>
<evidence type="ECO:0000313" key="12">
    <source>
        <dbReference type="Proteomes" id="UP000824035"/>
    </source>
</evidence>
<dbReference type="EMBL" id="DXBV01000098">
    <property type="protein sequence ID" value="HIZ31450.1"/>
    <property type="molecule type" value="Genomic_DNA"/>
</dbReference>
<dbReference type="InterPro" id="IPR023170">
    <property type="entry name" value="HhH_base_excis_C"/>
</dbReference>
<dbReference type="InterPro" id="IPR052054">
    <property type="entry name" value="Oxidative_DNA_repair_enzyme"/>
</dbReference>
<dbReference type="Pfam" id="PF07934">
    <property type="entry name" value="OGG_N"/>
    <property type="match status" value="1"/>
</dbReference>
<comment type="similarity">
    <text evidence="1">Belongs to the type-1 OGG1 family.</text>
</comment>
<comment type="caution">
    <text evidence="11">The sequence shown here is derived from an EMBL/GenBank/DDBJ whole genome shotgun (WGS) entry which is preliminary data.</text>
</comment>
<dbReference type="InterPro" id="IPR011257">
    <property type="entry name" value="DNA_glycosylase"/>
</dbReference>
<keyword evidence="3" id="KW-0227">DNA damage</keyword>
<dbReference type="Gene3D" id="3.30.310.260">
    <property type="match status" value="1"/>
</dbReference>
<gene>
    <name evidence="11" type="ORF">H9813_09530</name>
</gene>
<name>A0A9D2E636_9FIRM</name>
<evidence type="ECO:0000256" key="9">
    <source>
        <dbReference type="ARBA" id="ARBA00044632"/>
    </source>
</evidence>
<reference evidence="11" key="1">
    <citation type="journal article" date="2021" name="PeerJ">
        <title>Extensive microbial diversity within the chicken gut microbiome revealed by metagenomics and culture.</title>
        <authorList>
            <person name="Gilroy R."/>
            <person name="Ravi A."/>
            <person name="Getino M."/>
            <person name="Pursley I."/>
            <person name="Horton D.L."/>
            <person name="Alikhan N.F."/>
            <person name="Baker D."/>
            <person name="Gharbi K."/>
            <person name="Hall N."/>
            <person name="Watson M."/>
            <person name="Adriaenssens E.M."/>
            <person name="Foster-Nyarko E."/>
            <person name="Jarju S."/>
            <person name="Secka A."/>
            <person name="Antonio M."/>
            <person name="Oren A."/>
            <person name="Chaudhuri R.R."/>
            <person name="La Ragione R."/>
            <person name="Hildebrand F."/>
            <person name="Pallen M.J."/>
        </authorList>
    </citation>
    <scope>NUCLEOTIDE SEQUENCE</scope>
    <source>
        <strain evidence="11">ChiGjej4B4-18154</strain>
    </source>
</reference>
<dbReference type="Pfam" id="PF00730">
    <property type="entry name" value="HhH-GPD"/>
    <property type="match status" value="1"/>
</dbReference>
<evidence type="ECO:0000256" key="8">
    <source>
        <dbReference type="ARBA" id="ARBA00023295"/>
    </source>
</evidence>
<proteinExistence type="inferred from homology"/>
<dbReference type="GO" id="GO:0003684">
    <property type="term" value="F:damaged DNA binding"/>
    <property type="evidence" value="ECO:0007669"/>
    <property type="project" value="InterPro"/>
</dbReference>
<evidence type="ECO:0000256" key="5">
    <source>
        <dbReference type="ARBA" id="ARBA00023204"/>
    </source>
</evidence>
<evidence type="ECO:0000256" key="3">
    <source>
        <dbReference type="ARBA" id="ARBA00022763"/>
    </source>
</evidence>
<protein>
    <recommendedName>
        <fullName evidence="2">DNA-(apurinic or apyrimidinic site) lyase</fullName>
        <ecNumber evidence="2">4.2.99.18</ecNumber>
    </recommendedName>
</protein>
<dbReference type="CDD" id="cd00056">
    <property type="entry name" value="ENDO3c"/>
    <property type="match status" value="1"/>
</dbReference>
<keyword evidence="5" id="KW-0234">DNA repair</keyword>
<evidence type="ECO:0000256" key="2">
    <source>
        <dbReference type="ARBA" id="ARBA00012720"/>
    </source>
</evidence>
<keyword evidence="7" id="KW-0511">Multifunctional enzyme</keyword>
<dbReference type="SMART" id="SM00478">
    <property type="entry name" value="ENDO3c"/>
    <property type="match status" value="1"/>
</dbReference>
<dbReference type="Gene3D" id="1.10.340.30">
    <property type="entry name" value="Hypothetical protein, domain 2"/>
    <property type="match status" value="1"/>
</dbReference>
<dbReference type="InterPro" id="IPR012904">
    <property type="entry name" value="OGG_N"/>
</dbReference>
<dbReference type="GO" id="GO:0008534">
    <property type="term" value="F:oxidized purine nucleobase lesion DNA N-glycosylase activity"/>
    <property type="evidence" value="ECO:0007669"/>
    <property type="project" value="InterPro"/>
</dbReference>
<keyword evidence="4" id="KW-0378">Hydrolase</keyword>
<dbReference type="PANTHER" id="PTHR10242">
    <property type="entry name" value="8-OXOGUANINE DNA GLYCOSYLASE"/>
    <property type="match status" value="1"/>
</dbReference>
<evidence type="ECO:0000259" key="10">
    <source>
        <dbReference type="SMART" id="SM00478"/>
    </source>
</evidence>
<dbReference type="InterPro" id="IPR003265">
    <property type="entry name" value="HhH-GPD_domain"/>
</dbReference>
<evidence type="ECO:0000256" key="1">
    <source>
        <dbReference type="ARBA" id="ARBA00010679"/>
    </source>
</evidence>
<evidence type="ECO:0000256" key="7">
    <source>
        <dbReference type="ARBA" id="ARBA00023268"/>
    </source>
</evidence>
<comment type="catalytic activity">
    <reaction evidence="9">
        <text>2'-deoxyribonucleotide-(2'-deoxyribose 5'-phosphate)-2'-deoxyribonucleotide-DNA = a 3'-end 2'-deoxyribonucleotide-(2,3-dehydro-2,3-deoxyribose 5'-phosphate)-DNA + a 5'-end 5'-phospho-2'-deoxyribonucleoside-DNA + H(+)</text>
        <dbReference type="Rhea" id="RHEA:66592"/>
        <dbReference type="Rhea" id="RHEA-COMP:13180"/>
        <dbReference type="Rhea" id="RHEA-COMP:16897"/>
        <dbReference type="Rhea" id="RHEA-COMP:17067"/>
        <dbReference type="ChEBI" id="CHEBI:15378"/>
        <dbReference type="ChEBI" id="CHEBI:136412"/>
        <dbReference type="ChEBI" id="CHEBI:157695"/>
        <dbReference type="ChEBI" id="CHEBI:167181"/>
        <dbReference type="EC" id="4.2.99.18"/>
    </reaction>
</comment>
<dbReference type="GO" id="GO:0140078">
    <property type="term" value="F:class I DNA-(apurinic or apyrimidinic site) endonuclease activity"/>
    <property type="evidence" value="ECO:0007669"/>
    <property type="project" value="UniProtKB-EC"/>
</dbReference>
<keyword evidence="8" id="KW-0326">Glycosidase</keyword>
<dbReference type="GO" id="GO:0006284">
    <property type="term" value="P:base-excision repair"/>
    <property type="evidence" value="ECO:0007669"/>
    <property type="project" value="InterPro"/>
</dbReference>
<dbReference type="PANTHER" id="PTHR10242:SF2">
    <property type="entry name" value="N-GLYCOSYLASE_DNA LYASE"/>
    <property type="match status" value="1"/>
</dbReference>
<organism evidence="11 12">
    <name type="scientific">Candidatus Allofournierella merdipullorum</name>
    <dbReference type="NCBI Taxonomy" id="2838595"/>
    <lineage>
        <taxon>Bacteria</taxon>
        <taxon>Bacillati</taxon>
        <taxon>Bacillota</taxon>
        <taxon>Clostridia</taxon>
        <taxon>Eubacteriales</taxon>
        <taxon>Oscillospiraceae</taxon>
        <taxon>Allofournierella</taxon>
    </lineage>
</organism>
<accession>A0A9D2E636</accession>
<dbReference type="GO" id="GO:0006289">
    <property type="term" value="P:nucleotide-excision repair"/>
    <property type="evidence" value="ECO:0007669"/>
    <property type="project" value="InterPro"/>
</dbReference>
<dbReference type="SUPFAM" id="SSF48150">
    <property type="entry name" value="DNA-glycosylase"/>
    <property type="match status" value="1"/>
</dbReference>
<evidence type="ECO:0000313" key="11">
    <source>
        <dbReference type="EMBL" id="HIZ31450.1"/>
    </source>
</evidence>
<dbReference type="SUPFAM" id="SSF55945">
    <property type="entry name" value="TATA-box binding protein-like"/>
    <property type="match status" value="1"/>
</dbReference>
<evidence type="ECO:0000256" key="4">
    <source>
        <dbReference type="ARBA" id="ARBA00022801"/>
    </source>
</evidence>
<feature type="domain" description="HhH-GPD" evidence="10">
    <location>
        <begin position="104"/>
        <end position="253"/>
    </location>
</feature>
<dbReference type="EC" id="4.2.99.18" evidence="2"/>
<evidence type="ECO:0000256" key="6">
    <source>
        <dbReference type="ARBA" id="ARBA00023239"/>
    </source>
</evidence>
<keyword evidence="6" id="KW-0456">Lyase</keyword>
<reference evidence="11" key="2">
    <citation type="submission" date="2021-04" db="EMBL/GenBank/DDBJ databases">
        <authorList>
            <person name="Gilroy R."/>
        </authorList>
    </citation>
    <scope>NUCLEOTIDE SEQUENCE</scope>
    <source>
        <strain evidence="11">ChiGjej4B4-18154</strain>
    </source>
</reference>